<feature type="compositionally biased region" description="Low complexity" evidence="2">
    <location>
        <begin position="18"/>
        <end position="27"/>
    </location>
</feature>
<protein>
    <recommendedName>
        <fullName evidence="3">Fe2OG dioxygenase domain-containing protein</fullName>
    </recommendedName>
</protein>
<dbReference type="PANTHER" id="PTHR47990">
    <property type="entry name" value="2-OXOGLUTARATE (2OG) AND FE(II)-DEPENDENT OXYGENASE SUPERFAMILY PROTEIN-RELATED"/>
    <property type="match status" value="1"/>
</dbReference>
<dbReference type="GO" id="GO:0044283">
    <property type="term" value="P:small molecule biosynthetic process"/>
    <property type="evidence" value="ECO:0007669"/>
    <property type="project" value="UniProtKB-ARBA"/>
</dbReference>
<dbReference type="InterPro" id="IPR026992">
    <property type="entry name" value="DIOX_N"/>
</dbReference>
<gene>
    <name evidence="4" type="ORF">WHR41_01396</name>
</gene>
<dbReference type="Proteomes" id="UP000803884">
    <property type="component" value="Unassembled WGS sequence"/>
</dbReference>
<evidence type="ECO:0000313" key="4">
    <source>
        <dbReference type="EMBL" id="KAL1590013.1"/>
    </source>
</evidence>
<feature type="compositionally biased region" description="Low complexity" evidence="2">
    <location>
        <begin position="73"/>
        <end position="84"/>
    </location>
</feature>
<dbReference type="Pfam" id="PF14226">
    <property type="entry name" value="DIOX_N"/>
    <property type="match status" value="1"/>
</dbReference>
<dbReference type="InterPro" id="IPR044861">
    <property type="entry name" value="IPNS-like_FE2OG_OXY"/>
</dbReference>
<organism evidence="4 5">
    <name type="scientific">Cladosporium halotolerans</name>
    <dbReference type="NCBI Taxonomy" id="1052096"/>
    <lineage>
        <taxon>Eukaryota</taxon>
        <taxon>Fungi</taxon>
        <taxon>Dikarya</taxon>
        <taxon>Ascomycota</taxon>
        <taxon>Pezizomycotina</taxon>
        <taxon>Dothideomycetes</taxon>
        <taxon>Dothideomycetidae</taxon>
        <taxon>Cladosporiales</taxon>
        <taxon>Cladosporiaceae</taxon>
        <taxon>Cladosporium</taxon>
    </lineage>
</organism>
<dbReference type="SUPFAM" id="SSF51197">
    <property type="entry name" value="Clavaminate synthase-like"/>
    <property type="match status" value="1"/>
</dbReference>
<dbReference type="EMBL" id="JAAQHG020000003">
    <property type="protein sequence ID" value="KAL1590013.1"/>
    <property type="molecule type" value="Genomic_DNA"/>
</dbReference>
<accession>A0AB34L2P3</accession>
<feature type="compositionally biased region" description="Polar residues" evidence="2">
    <location>
        <begin position="106"/>
        <end position="118"/>
    </location>
</feature>
<dbReference type="GeneID" id="96002840"/>
<dbReference type="AlphaFoldDB" id="A0AB34L2P3"/>
<evidence type="ECO:0000256" key="1">
    <source>
        <dbReference type="ARBA" id="ARBA00008056"/>
    </source>
</evidence>
<sequence>MAQTSEKHHHASQLGASAIAPPAGLDALPPPAPALHHLRDDHTFDSQLGSAAIAPPNGEASLPPQLPAQYHLTTEPTSSTQQQPIKRFQTPPSTAPDPIPKPSSQPIPDNHTTTSQLGPSAIAAPPQTASLPSPLPAQSHAASDPQSHETQLGPNAIAPPAIPRPEPSEAHDETETEDLTFPTLPPFPSTTPTAPLTRLSLRKLLARDADEEQRLWTASRDLGFFYLDLRDAGSSSSEIDGPALEASIDALFALGEEVFALPVEEKQKYDFKDQGSYFGYKGLGAGVVDAKGTRDGNEFYNVSKDDVLGVSDKLPAPGVLRAEEARGLLAGFVRRGHAVVSLLLRVLEERLGVDLRGLHRLEKESGDQVRWVRAPAREEGEDEGEEKRALGEHTDFGSLTLLANRLGGLQILPPDSKTWTYVRPLRHHLIVNLGDALVKFSGGQLRSNLHRVVRAPGEQSRLPRMSLVYFSRPEDDVVLRDLTKGEHGASAEGGVTAKEWILRRALGRRVGGDYGVSEGTEGGRV</sequence>
<evidence type="ECO:0000313" key="5">
    <source>
        <dbReference type="Proteomes" id="UP000803884"/>
    </source>
</evidence>
<feature type="compositionally biased region" description="Polar residues" evidence="2">
    <location>
        <begin position="140"/>
        <end position="153"/>
    </location>
</feature>
<dbReference type="PROSITE" id="PS51471">
    <property type="entry name" value="FE2OG_OXY"/>
    <property type="match status" value="1"/>
</dbReference>
<dbReference type="Pfam" id="PF03171">
    <property type="entry name" value="2OG-FeII_Oxy"/>
    <property type="match status" value="1"/>
</dbReference>
<dbReference type="InterPro" id="IPR005123">
    <property type="entry name" value="Oxoglu/Fe-dep_dioxygenase_dom"/>
</dbReference>
<evidence type="ECO:0000259" key="3">
    <source>
        <dbReference type="PROSITE" id="PS51471"/>
    </source>
</evidence>
<comment type="caution">
    <text evidence="4">The sequence shown here is derived from an EMBL/GenBank/DDBJ whole genome shotgun (WGS) entry which is preliminary data.</text>
</comment>
<keyword evidence="5" id="KW-1185">Reference proteome</keyword>
<reference evidence="4 5" key="1">
    <citation type="journal article" date="2020" name="Microbiol. Resour. Announc.">
        <title>Draft Genome Sequence of a Cladosporium Species Isolated from the Mesophotic Ascidian Didemnum maculosum.</title>
        <authorList>
            <person name="Gioti A."/>
            <person name="Siaperas R."/>
            <person name="Nikolaivits E."/>
            <person name="Le Goff G."/>
            <person name="Ouazzani J."/>
            <person name="Kotoulas G."/>
            <person name="Topakas E."/>
        </authorList>
    </citation>
    <scope>NUCLEOTIDE SEQUENCE [LARGE SCALE GENOMIC DNA]</scope>
    <source>
        <strain evidence="4 5">TM138-S3</strain>
    </source>
</reference>
<feature type="domain" description="Fe2OG dioxygenase" evidence="3">
    <location>
        <begin position="365"/>
        <end position="473"/>
    </location>
</feature>
<dbReference type="InterPro" id="IPR027443">
    <property type="entry name" value="IPNS-like_sf"/>
</dbReference>
<dbReference type="InterPro" id="IPR050231">
    <property type="entry name" value="Iron_ascorbate_oxido_reductase"/>
</dbReference>
<feature type="region of interest" description="Disordered" evidence="2">
    <location>
        <begin position="1"/>
        <end position="195"/>
    </location>
</feature>
<evidence type="ECO:0000256" key="2">
    <source>
        <dbReference type="SAM" id="MobiDB-lite"/>
    </source>
</evidence>
<proteinExistence type="inferred from homology"/>
<dbReference type="RefSeq" id="XP_069233118.1">
    <property type="nucleotide sequence ID" value="XM_069370002.1"/>
</dbReference>
<feature type="compositionally biased region" description="Pro residues" evidence="2">
    <location>
        <begin position="93"/>
        <end position="105"/>
    </location>
</feature>
<comment type="similarity">
    <text evidence="1">Belongs to the iron/ascorbate-dependent oxidoreductase family.</text>
</comment>
<dbReference type="Gene3D" id="2.60.120.330">
    <property type="entry name" value="B-lactam Antibiotic, Isopenicillin N Synthase, Chain"/>
    <property type="match status" value="1"/>
</dbReference>
<name>A0AB34L2P3_9PEZI</name>